<dbReference type="SUPFAM" id="SSF51338">
    <property type="entry name" value="Composite domain of metallo-dependent hydrolases"/>
    <property type="match status" value="1"/>
</dbReference>
<comment type="catalytic activity">
    <reaction evidence="5 6">
        <text>adenine + H2O + H(+) = hypoxanthine + NH4(+)</text>
        <dbReference type="Rhea" id="RHEA:23688"/>
        <dbReference type="ChEBI" id="CHEBI:15377"/>
        <dbReference type="ChEBI" id="CHEBI:15378"/>
        <dbReference type="ChEBI" id="CHEBI:16708"/>
        <dbReference type="ChEBI" id="CHEBI:17368"/>
        <dbReference type="ChEBI" id="CHEBI:28938"/>
        <dbReference type="EC" id="3.5.4.2"/>
    </reaction>
</comment>
<feature type="domain" description="Amidohydrolase-related" evidence="7">
    <location>
        <begin position="64"/>
        <end position="347"/>
    </location>
</feature>
<dbReference type="SUPFAM" id="SSF51556">
    <property type="entry name" value="Metallo-dependent hydrolases"/>
    <property type="match status" value="1"/>
</dbReference>
<dbReference type="GO" id="GO:0000034">
    <property type="term" value="F:adenine deaminase activity"/>
    <property type="evidence" value="ECO:0007669"/>
    <property type="project" value="UniProtKB-UniRule"/>
</dbReference>
<dbReference type="Proteomes" id="UP000199073">
    <property type="component" value="Unassembled WGS sequence"/>
</dbReference>
<evidence type="ECO:0000259" key="7">
    <source>
        <dbReference type="Pfam" id="PF01979"/>
    </source>
</evidence>
<dbReference type="GO" id="GO:0006146">
    <property type="term" value="P:adenine catabolic process"/>
    <property type="evidence" value="ECO:0007669"/>
    <property type="project" value="InterPro"/>
</dbReference>
<evidence type="ECO:0000256" key="1">
    <source>
        <dbReference type="ARBA" id="ARBA00006773"/>
    </source>
</evidence>
<dbReference type="InterPro" id="IPR006679">
    <property type="entry name" value="Adenine_deam"/>
</dbReference>
<evidence type="ECO:0000256" key="4">
    <source>
        <dbReference type="ARBA" id="ARBA00023211"/>
    </source>
</evidence>
<dbReference type="EMBL" id="FNJI01000028">
    <property type="protein sequence ID" value="SDP60214.1"/>
    <property type="molecule type" value="Genomic_DNA"/>
</dbReference>
<evidence type="ECO:0000256" key="2">
    <source>
        <dbReference type="ARBA" id="ARBA00012782"/>
    </source>
</evidence>
<accession>A0A1H0U225</accession>
<organism evidence="9 10">
    <name type="scientific">Desulforhopalus singaporensis</name>
    <dbReference type="NCBI Taxonomy" id="91360"/>
    <lineage>
        <taxon>Bacteria</taxon>
        <taxon>Pseudomonadati</taxon>
        <taxon>Thermodesulfobacteriota</taxon>
        <taxon>Desulfobulbia</taxon>
        <taxon>Desulfobulbales</taxon>
        <taxon>Desulfocapsaceae</taxon>
        <taxon>Desulforhopalus</taxon>
    </lineage>
</organism>
<dbReference type="Pfam" id="PF01979">
    <property type="entry name" value="Amidohydro_1"/>
    <property type="match status" value="1"/>
</dbReference>
<name>A0A1H0U225_9BACT</name>
<evidence type="ECO:0000259" key="8">
    <source>
        <dbReference type="Pfam" id="PF13382"/>
    </source>
</evidence>
<evidence type="ECO:0000256" key="5">
    <source>
        <dbReference type="ARBA" id="ARBA00047720"/>
    </source>
</evidence>
<feature type="domain" description="Adenine deaminase C-terminal" evidence="8">
    <location>
        <begin position="402"/>
        <end position="569"/>
    </location>
</feature>
<comment type="similarity">
    <text evidence="1 6">Belongs to the metallo-dependent hydrolases superfamily. Adenine deaminase family.</text>
</comment>
<protein>
    <recommendedName>
        <fullName evidence="2 6">Adenine deaminase</fullName>
        <shortName evidence="6">Adenase</shortName>
        <shortName evidence="6">Adenine aminase</shortName>
        <ecNumber evidence="2 6">3.5.4.2</ecNumber>
    </recommendedName>
</protein>
<evidence type="ECO:0000313" key="10">
    <source>
        <dbReference type="Proteomes" id="UP000199073"/>
    </source>
</evidence>
<dbReference type="Gene3D" id="3.20.20.140">
    <property type="entry name" value="Metal-dependent hydrolases"/>
    <property type="match status" value="1"/>
</dbReference>
<dbReference type="PANTHER" id="PTHR11113">
    <property type="entry name" value="N-ACETYLGLUCOSAMINE-6-PHOSPHATE DEACETYLASE"/>
    <property type="match status" value="1"/>
</dbReference>
<dbReference type="PANTHER" id="PTHR11113:SF2">
    <property type="entry name" value="ADENINE DEAMINASE"/>
    <property type="match status" value="1"/>
</dbReference>
<dbReference type="AlphaFoldDB" id="A0A1H0U225"/>
<evidence type="ECO:0000256" key="6">
    <source>
        <dbReference type="HAMAP-Rule" id="MF_01518"/>
    </source>
</evidence>
<dbReference type="NCBIfam" id="TIGR01178">
    <property type="entry name" value="ade"/>
    <property type="match status" value="1"/>
</dbReference>
<keyword evidence="4 6" id="KW-0464">Manganese</keyword>
<keyword evidence="3 6" id="KW-0378">Hydrolase</keyword>
<dbReference type="Gene3D" id="2.30.40.10">
    <property type="entry name" value="Urease, subunit C, domain 1"/>
    <property type="match status" value="1"/>
</dbReference>
<dbReference type="InterPro" id="IPR011059">
    <property type="entry name" value="Metal-dep_hydrolase_composite"/>
</dbReference>
<comment type="cofactor">
    <cofactor evidence="6">
        <name>Mn(2+)</name>
        <dbReference type="ChEBI" id="CHEBI:29035"/>
    </cofactor>
</comment>
<gene>
    <name evidence="6" type="primary">ade</name>
    <name evidence="9" type="ORF">SAMN05660330_03343</name>
</gene>
<dbReference type="InterPro" id="IPR006680">
    <property type="entry name" value="Amidohydro-rel"/>
</dbReference>
<dbReference type="OrthoDB" id="9775607at2"/>
<dbReference type="CDD" id="cd01295">
    <property type="entry name" value="AdeC"/>
    <property type="match status" value="1"/>
</dbReference>
<reference evidence="9 10" key="1">
    <citation type="submission" date="2016-10" db="EMBL/GenBank/DDBJ databases">
        <authorList>
            <person name="de Groot N.N."/>
        </authorList>
    </citation>
    <scope>NUCLEOTIDE SEQUENCE [LARGE SCALE GENOMIC DNA]</scope>
    <source>
        <strain evidence="9 10">DSM 12130</strain>
    </source>
</reference>
<proteinExistence type="inferred from homology"/>
<dbReference type="RefSeq" id="WP_092224885.1">
    <property type="nucleotide sequence ID" value="NZ_FNJI01000028.1"/>
</dbReference>
<keyword evidence="10" id="KW-1185">Reference proteome</keyword>
<evidence type="ECO:0000256" key="3">
    <source>
        <dbReference type="ARBA" id="ARBA00022801"/>
    </source>
</evidence>
<sequence>MLKERIFAATKQLESDLVFVGINVVDVFSQDIFTADVAVHDGLFVGIGDYQGLGRTEVDGGGKYIVPGFIDGHAHIESALVTPVEYGNTCLPHGVTAVIADPHEIANVSGVAGIEFIIENSRRVAMDFYIMLPSCVPATAFEHSGCVLNARDLHPLYGYKEVTGLAEVMNLPAVVQADPEMLEKIADALKAGRTIDGHMAGFTLDQLNAYATANIRTDHECDSGQGLIDRVRRGIYTLVREGTVCKDLVKMVPAINTGNAPMLCFATDDKHLDELVRDGGVDCNVRLAIANGIKPATAIQMASLNTARCYNLRNIGGIAPGYKADFSIVSDLEGLVIDQVYKNGSLVAEKGRVLKRVEPDVHQVPKELLTSVTLPEVGEDDLQIDMKGCSRANIIEIVPGTIVSNHLVEEVEQQDGRFRISTDRDQLKVCVIERHNNLGHMATGIVKGLRLKKGAIATTIAHDSHNLIVVGARETDMVTAVSALAEMAGGIVVVDDGEVLASLKLEISGLITSRKGEEVVNDLKRVHEALEKLAPECRFNPVLALSFLSLVVIPQIKISDSGLFDFATFSFIEVPVGA</sequence>
<dbReference type="InterPro" id="IPR032466">
    <property type="entry name" value="Metal_Hydrolase"/>
</dbReference>
<dbReference type="InterPro" id="IPR026912">
    <property type="entry name" value="Adenine_deam_C"/>
</dbReference>
<dbReference type="Pfam" id="PF13382">
    <property type="entry name" value="Adenine_deam_C"/>
    <property type="match status" value="1"/>
</dbReference>
<dbReference type="STRING" id="91360.SAMN05660330_03343"/>
<dbReference type="HAMAP" id="MF_01518">
    <property type="entry name" value="Adenine_deamin"/>
    <property type="match status" value="1"/>
</dbReference>
<dbReference type="EC" id="3.5.4.2" evidence="2 6"/>
<evidence type="ECO:0000313" key="9">
    <source>
        <dbReference type="EMBL" id="SDP60214.1"/>
    </source>
</evidence>